<reference evidence="8" key="1">
    <citation type="journal article" date="2020" name="mSystems">
        <title>Genome- and Community-Level Interaction Insights into Carbon Utilization and Element Cycling Functions of Hydrothermarchaeota in Hydrothermal Sediment.</title>
        <authorList>
            <person name="Zhou Z."/>
            <person name="Liu Y."/>
            <person name="Xu W."/>
            <person name="Pan J."/>
            <person name="Luo Z.H."/>
            <person name="Li M."/>
        </authorList>
    </citation>
    <scope>NUCLEOTIDE SEQUENCE [LARGE SCALE GENOMIC DNA]</scope>
    <source>
        <strain evidence="8">HyVt-456</strain>
    </source>
</reference>
<evidence type="ECO:0000259" key="7">
    <source>
        <dbReference type="Pfam" id="PF19358"/>
    </source>
</evidence>
<organism evidence="8">
    <name type="scientific">Caldithrix abyssi</name>
    <dbReference type="NCBI Taxonomy" id="187145"/>
    <lineage>
        <taxon>Bacteria</taxon>
        <taxon>Pseudomonadati</taxon>
        <taxon>Calditrichota</taxon>
        <taxon>Calditrichia</taxon>
        <taxon>Calditrichales</taxon>
        <taxon>Calditrichaceae</taxon>
        <taxon>Caldithrix</taxon>
    </lineage>
</organism>
<evidence type="ECO:0000256" key="4">
    <source>
        <dbReference type="ARBA" id="ARBA00023136"/>
    </source>
</evidence>
<feature type="transmembrane region" description="Helical" evidence="5">
    <location>
        <begin position="112"/>
        <end position="128"/>
    </location>
</feature>
<sequence>MSPTTLIFLVLYFAGIVLTLRKPHWGVALYIFEWHNHPPYMWWGRDLPDLRWSMLVSVVTLISLIINHQKLKKLKDPTYNLIWWLVGMTLWMYFVSVFVAIVPKESFKRAEIFLKMTVQIFLMMYLIRTTKEMHQVLWTLVLSVANFGRIAYQRGGNRYLGVIAPNATEENAISAHVAAVLPFFGLYFLSGKRWEKIITFLSIPLLINLIILANSRASFLAVLVIGILSFIWIKGRLRWYVLLGLVGGVILFFMLANEQFWERQNTMKNYKDEGSAVSRIYLWNGAIEMWKDHPLGLGGEGFEELVIEYVPELAVKMQEDGAKTVHSTFFLILVEWGPVGLIMFFGFTIHTMLILGRVRKRSKFTPGYRYYVDAMAIQMGIIALFVAGLTHNRLYAEVYYWFGAFAVVLRNLQITELAEEKESLEELKEAARISGTKPGVNNVPGAIN</sequence>
<dbReference type="PANTHER" id="PTHR37422">
    <property type="entry name" value="TEICHURONIC ACID BIOSYNTHESIS PROTEIN TUAE"/>
    <property type="match status" value="1"/>
</dbReference>
<protein>
    <recommendedName>
        <fullName evidence="9">O-glycosylation ligase, exosortase A system-associated</fullName>
    </recommendedName>
</protein>
<feature type="transmembrane region" description="Helical" evidence="5">
    <location>
        <begin position="336"/>
        <end position="356"/>
    </location>
</feature>
<feature type="transmembrane region" description="Helical" evidence="5">
    <location>
        <begin position="52"/>
        <end position="69"/>
    </location>
</feature>
<feature type="transmembrane region" description="Helical" evidence="5">
    <location>
        <begin position="135"/>
        <end position="152"/>
    </location>
</feature>
<feature type="transmembrane region" description="Helical" evidence="5">
    <location>
        <begin position="240"/>
        <end position="257"/>
    </location>
</feature>
<feature type="domain" description="O-antigen ligase-related" evidence="6">
    <location>
        <begin position="205"/>
        <end position="345"/>
    </location>
</feature>
<evidence type="ECO:0000259" key="6">
    <source>
        <dbReference type="Pfam" id="PF04932"/>
    </source>
</evidence>
<comment type="subcellular location">
    <subcellularLocation>
        <location evidence="1">Membrane</location>
        <topology evidence="1">Multi-pass membrane protein</topology>
    </subcellularLocation>
</comment>
<feature type="transmembrane region" description="Helical" evidence="5">
    <location>
        <begin position="194"/>
        <end position="211"/>
    </location>
</feature>
<dbReference type="PANTHER" id="PTHR37422:SF13">
    <property type="entry name" value="LIPOPOLYSACCHARIDE BIOSYNTHESIS PROTEIN PA4999-RELATED"/>
    <property type="match status" value="1"/>
</dbReference>
<gene>
    <name evidence="8" type="ORF">ENJ10_07345</name>
</gene>
<dbReference type="InterPro" id="IPR045979">
    <property type="entry name" value="DUF5935"/>
</dbReference>
<evidence type="ECO:0008006" key="9">
    <source>
        <dbReference type="Google" id="ProtNLM"/>
    </source>
</evidence>
<dbReference type="GO" id="GO:0016020">
    <property type="term" value="C:membrane"/>
    <property type="evidence" value="ECO:0007669"/>
    <property type="project" value="UniProtKB-SubCell"/>
</dbReference>
<keyword evidence="4 5" id="KW-0472">Membrane</keyword>
<dbReference type="InterPro" id="IPR051533">
    <property type="entry name" value="WaaL-like"/>
</dbReference>
<keyword evidence="3 5" id="KW-1133">Transmembrane helix</keyword>
<evidence type="ECO:0000256" key="3">
    <source>
        <dbReference type="ARBA" id="ARBA00022989"/>
    </source>
</evidence>
<feature type="transmembrane region" description="Helical" evidence="5">
    <location>
        <begin position="172"/>
        <end position="189"/>
    </location>
</feature>
<evidence type="ECO:0000256" key="1">
    <source>
        <dbReference type="ARBA" id="ARBA00004141"/>
    </source>
</evidence>
<accession>A0A7V1PVC4</accession>
<dbReference type="Pfam" id="PF19358">
    <property type="entry name" value="DUF5935"/>
    <property type="match status" value="1"/>
</dbReference>
<evidence type="ECO:0000256" key="2">
    <source>
        <dbReference type="ARBA" id="ARBA00022692"/>
    </source>
</evidence>
<feature type="transmembrane region" description="Helical" evidence="5">
    <location>
        <begin position="368"/>
        <end position="388"/>
    </location>
</feature>
<name>A0A7V1PVC4_CALAY</name>
<dbReference type="Proteomes" id="UP000886005">
    <property type="component" value="Unassembled WGS sequence"/>
</dbReference>
<proteinExistence type="predicted"/>
<dbReference type="AlphaFoldDB" id="A0A7V1PVC4"/>
<dbReference type="EMBL" id="DRLD01000205">
    <property type="protein sequence ID" value="HED10487.1"/>
    <property type="molecule type" value="Genomic_DNA"/>
</dbReference>
<dbReference type="InterPro" id="IPR007016">
    <property type="entry name" value="O-antigen_ligase-rel_domated"/>
</dbReference>
<evidence type="ECO:0000256" key="5">
    <source>
        <dbReference type="SAM" id="Phobius"/>
    </source>
</evidence>
<dbReference type="Pfam" id="PF04932">
    <property type="entry name" value="Wzy_C"/>
    <property type="match status" value="1"/>
</dbReference>
<feature type="domain" description="DUF5935" evidence="7">
    <location>
        <begin position="6"/>
        <end position="146"/>
    </location>
</feature>
<feature type="transmembrane region" description="Helical" evidence="5">
    <location>
        <begin position="81"/>
        <end position="100"/>
    </location>
</feature>
<evidence type="ECO:0000313" key="8">
    <source>
        <dbReference type="EMBL" id="HED10487.1"/>
    </source>
</evidence>
<keyword evidence="2 5" id="KW-0812">Transmembrane</keyword>
<comment type="caution">
    <text evidence="8">The sequence shown here is derived from an EMBL/GenBank/DDBJ whole genome shotgun (WGS) entry which is preliminary data.</text>
</comment>